<sequence>MVGIKPKGKVKLEWSPNFAYAIGLLASDGCLLNDGRHIDLTSKDTEQLENFLHALNVDVRITAKHSGAGKKYQRVQFGDVLFCNFLLDIGFTPAKSKTIGELGIPKKYFFDFLRGSFDGDGCFYSYFDPRWRSSFMFYTVFISASKKHIDWLQREIEERLNIKGHITKDGKGSTFQLKYAKAESLELLPKMYYDNRAIYLLRKYQKIQKALKIEKKNNAQVV</sequence>
<gene>
    <name evidence="1" type="ORF">A2937_03310</name>
</gene>
<accession>A0A1G2SGZ7</accession>
<proteinExistence type="predicted"/>
<evidence type="ECO:0008006" key="3">
    <source>
        <dbReference type="Google" id="ProtNLM"/>
    </source>
</evidence>
<dbReference type="InterPro" id="IPR027434">
    <property type="entry name" value="Homing_endonucl"/>
</dbReference>
<dbReference type="AlphaFoldDB" id="A0A1G2SGZ7"/>
<comment type="caution">
    <text evidence="1">The sequence shown here is derived from an EMBL/GenBank/DDBJ whole genome shotgun (WGS) entry which is preliminary data.</text>
</comment>
<reference evidence="1 2" key="1">
    <citation type="journal article" date="2016" name="Nat. Commun.">
        <title>Thousands of microbial genomes shed light on interconnected biogeochemical processes in an aquifer system.</title>
        <authorList>
            <person name="Anantharaman K."/>
            <person name="Brown C.T."/>
            <person name="Hug L.A."/>
            <person name="Sharon I."/>
            <person name="Castelle C.J."/>
            <person name="Probst A.J."/>
            <person name="Thomas B.C."/>
            <person name="Singh A."/>
            <person name="Wilkins M.J."/>
            <person name="Karaoz U."/>
            <person name="Brodie E.L."/>
            <person name="Williams K.H."/>
            <person name="Hubbard S.S."/>
            <person name="Banfield J.F."/>
        </authorList>
    </citation>
    <scope>NUCLEOTIDE SEQUENCE [LARGE SCALE GENOMIC DNA]</scope>
</reference>
<protein>
    <recommendedName>
        <fullName evidence="3">DOD-type homing endonuclease domain-containing protein</fullName>
    </recommendedName>
</protein>
<dbReference type="Proteomes" id="UP000177987">
    <property type="component" value="Unassembled WGS sequence"/>
</dbReference>
<evidence type="ECO:0000313" key="2">
    <source>
        <dbReference type="Proteomes" id="UP000177987"/>
    </source>
</evidence>
<evidence type="ECO:0000313" key="1">
    <source>
        <dbReference type="EMBL" id="OHA83939.1"/>
    </source>
</evidence>
<dbReference type="SUPFAM" id="SSF55608">
    <property type="entry name" value="Homing endonucleases"/>
    <property type="match status" value="1"/>
</dbReference>
<dbReference type="EMBL" id="MHUW01000010">
    <property type="protein sequence ID" value="OHA83939.1"/>
    <property type="molecule type" value="Genomic_DNA"/>
</dbReference>
<dbReference type="Gene3D" id="3.10.28.10">
    <property type="entry name" value="Homing endonucleases"/>
    <property type="match status" value="1"/>
</dbReference>
<dbReference type="STRING" id="1802727.A2937_03310"/>
<name>A0A1G2SGZ7_9BACT</name>
<organism evidence="1 2">
    <name type="scientific">Candidatus Yonathbacteria bacterium RIFCSPLOWO2_01_FULL_47_33b</name>
    <dbReference type="NCBI Taxonomy" id="1802727"/>
    <lineage>
        <taxon>Bacteria</taxon>
        <taxon>Candidatus Yonathiibacteriota</taxon>
    </lineage>
</organism>